<reference evidence="1 2" key="1">
    <citation type="submission" date="2017-08" db="EMBL/GenBank/DDBJ databases">
        <title>Infants hospitalized years apart are colonized by the same room-sourced microbial strains.</title>
        <authorList>
            <person name="Brooks B."/>
            <person name="Olm M.R."/>
            <person name="Firek B.A."/>
            <person name="Baker R."/>
            <person name="Thomas B.C."/>
            <person name="Morowitz M.J."/>
            <person name="Banfield J.F."/>
        </authorList>
    </citation>
    <scope>NUCLEOTIDE SEQUENCE [LARGE SCALE GENOMIC DNA]</scope>
    <source>
        <strain evidence="1">S2_018_000_R3_119</strain>
    </source>
</reference>
<name>A0A2W4YIG4_9SPHN</name>
<comment type="caution">
    <text evidence="1">The sequence shown here is derived from an EMBL/GenBank/DDBJ whole genome shotgun (WGS) entry which is preliminary data.</text>
</comment>
<feature type="non-terminal residue" evidence="1">
    <location>
        <position position="57"/>
    </location>
</feature>
<keyword evidence="1" id="KW-0378">Hydrolase</keyword>
<dbReference type="GO" id="GO:0006508">
    <property type="term" value="P:proteolysis"/>
    <property type="evidence" value="ECO:0007669"/>
    <property type="project" value="UniProtKB-KW"/>
</dbReference>
<dbReference type="AlphaFoldDB" id="A0A2W4YIG4"/>
<dbReference type="GO" id="GO:0008233">
    <property type="term" value="F:peptidase activity"/>
    <property type="evidence" value="ECO:0007669"/>
    <property type="project" value="UniProtKB-KW"/>
</dbReference>
<evidence type="ECO:0000313" key="1">
    <source>
        <dbReference type="EMBL" id="PZO69710.1"/>
    </source>
</evidence>
<dbReference type="EMBL" id="QFMX01000148">
    <property type="protein sequence ID" value="PZO69710.1"/>
    <property type="molecule type" value="Genomic_DNA"/>
</dbReference>
<gene>
    <name evidence="1" type="ORF">DI640_15250</name>
</gene>
<organism evidence="1 2">
    <name type="scientific">Sphingomonas taxi</name>
    <dbReference type="NCBI Taxonomy" id="1549858"/>
    <lineage>
        <taxon>Bacteria</taxon>
        <taxon>Pseudomonadati</taxon>
        <taxon>Pseudomonadota</taxon>
        <taxon>Alphaproteobacteria</taxon>
        <taxon>Sphingomonadales</taxon>
        <taxon>Sphingomonadaceae</taxon>
        <taxon>Sphingomonas</taxon>
    </lineage>
</organism>
<keyword evidence="1" id="KW-0645">Protease</keyword>
<accession>A0A2W4YIG4</accession>
<sequence>MRLQAGCEIVVEAEDDCAVVAMLRPRSNALQWLVSESWRFTPQVRPDEYIDTFGNVT</sequence>
<proteinExistence type="predicted"/>
<evidence type="ECO:0000313" key="2">
    <source>
        <dbReference type="Proteomes" id="UP000249555"/>
    </source>
</evidence>
<dbReference type="Proteomes" id="UP000249555">
    <property type="component" value="Unassembled WGS sequence"/>
</dbReference>
<protein>
    <submittedName>
        <fullName evidence="1">Cysteine protease</fullName>
    </submittedName>
</protein>